<reference evidence="1 2" key="1">
    <citation type="journal article" date="2021" name="Nat. Plants">
        <title>The Taxus genome provides insights into paclitaxel biosynthesis.</title>
        <authorList>
            <person name="Xiong X."/>
            <person name="Gou J."/>
            <person name="Liao Q."/>
            <person name="Li Y."/>
            <person name="Zhou Q."/>
            <person name="Bi G."/>
            <person name="Li C."/>
            <person name="Du R."/>
            <person name="Wang X."/>
            <person name="Sun T."/>
            <person name="Guo L."/>
            <person name="Liang H."/>
            <person name="Lu P."/>
            <person name="Wu Y."/>
            <person name="Zhang Z."/>
            <person name="Ro D.K."/>
            <person name="Shang Y."/>
            <person name="Huang S."/>
            <person name="Yan J."/>
        </authorList>
    </citation>
    <scope>NUCLEOTIDE SEQUENCE [LARGE SCALE GENOMIC DNA]</scope>
    <source>
        <strain evidence="1">Ta-2019</strain>
    </source>
</reference>
<gene>
    <name evidence="1" type="ORF">KI387_021467</name>
</gene>
<evidence type="ECO:0000313" key="2">
    <source>
        <dbReference type="Proteomes" id="UP000824469"/>
    </source>
</evidence>
<comment type="caution">
    <text evidence="1">The sequence shown here is derived from an EMBL/GenBank/DDBJ whole genome shotgun (WGS) entry which is preliminary data.</text>
</comment>
<accession>A0AA38LC56</accession>
<organism evidence="1 2">
    <name type="scientific">Taxus chinensis</name>
    <name type="common">Chinese yew</name>
    <name type="synonym">Taxus wallichiana var. chinensis</name>
    <dbReference type="NCBI Taxonomy" id="29808"/>
    <lineage>
        <taxon>Eukaryota</taxon>
        <taxon>Viridiplantae</taxon>
        <taxon>Streptophyta</taxon>
        <taxon>Embryophyta</taxon>
        <taxon>Tracheophyta</taxon>
        <taxon>Spermatophyta</taxon>
        <taxon>Pinopsida</taxon>
        <taxon>Pinidae</taxon>
        <taxon>Conifers II</taxon>
        <taxon>Cupressales</taxon>
        <taxon>Taxaceae</taxon>
        <taxon>Taxus</taxon>
    </lineage>
</organism>
<dbReference type="EMBL" id="JAHRHJ020000004">
    <property type="protein sequence ID" value="KAH9319698.1"/>
    <property type="molecule type" value="Genomic_DNA"/>
</dbReference>
<proteinExistence type="predicted"/>
<protein>
    <submittedName>
        <fullName evidence="1">Uncharacterized protein</fullName>
    </submittedName>
</protein>
<keyword evidence="2" id="KW-1185">Reference proteome</keyword>
<feature type="non-terminal residue" evidence="1">
    <location>
        <position position="56"/>
    </location>
</feature>
<evidence type="ECO:0000313" key="1">
    <source>
        <dbReference type="EMBL" id="KAH9319698.1"/>
    </source>
</evidence>
<dbReference type="AlphaFoldDB" id="A0AA38LC56"/>
<dbReference type="Proteomes" id="UP000824469">
    <property type="component" value="Unassembled WGS sequence"/>
</dbReference>
<sequence length="56" mass="6608">VMWIANIIFITLENVRSGYYSKKFVHRLKLGKVLPLIFTQSLTSHGNESRQKFRLK</sequence>
<feature type="non-terminal residue" evidence="1">
    <location>
        <position position="1"/>
    </location>
</feature>
<name>A0AA38LC56_TAXCH</name>